<feature type="region of interest" description="Disordered" evidence="6">
    <location>
        <begin position="1"/>
        <end position="27"/>
    </location>
</feature>
<comment type="caution">
    <text evidence="10">The sequence shown here is derived from an EMBL/GenBank/DDBJ whole genome shotgun (WGS) entry which is preliminary data.</text>
</comment>
<evidence type="ECO:0000313" key="10">
    <source>
        <dbReference type="EMBL" id="PZP00625.1"/>
    </source>
</evidence>
<sequence length="336" mass="36102">MAQKHSPSESTQHSGDQAVPATDRPSGTPSLLYRSGLIILDKPAGASSHDMVAKVRRIMGTKKVGHSGTLDPLATGVLVLGIERGTKFLAHVVTHDKRYEATMAFGARTVTDDVEGEVLHTAETAEIDSFTAEGMTARLGEIFAEFQGEIMQRPTSVSSIKINGRRAHELVREGKEVDIPPRPITIHSLSFSDVRREETAQGPRWLVDVSVHCSSGTYIRAIARDVGEALGLGGYLTALRRTSVGPFDIAEAVTLEELADTPELSLSLDAAMQVCFPTRPITEEQAADLALGKWLEPIGLKGVHAAVDPQGHAIALIKEKGRRAASEFVARPHGLV</sequence>
<name>A0A2W5B1E8_9CORY</name>
<dbReference type="AlphaFoldDB" id="A0A2W5B1E8"/>
<dbReference type="Proteomes" id="UP000249451">
    <property type="component" value="Unassembled WGS sequence"/>
</dbReference>
<evidence type="ECO:0000256" key="4">
    <source>
        <dbReference type="ARBA" id="ARBA00023235"/>
    </source>
</evidence>
<evidence type="ECO:0000256" key="6">
    <source>
        <dbReference type="SAM" id="MobiDB-lite"/>
    </source>
</evidence>
<dbReference type="GO" id="GO:0160148">
    <property type="term" value="F:tRNA pseudouridine(55) synthase activity"/>
    <property type="evidence" value="ECO:0007669"/>
    <property type="project" value="UniProtKB-EC"/>
</dbReference>
<evidence type="ECO:0000256" key="2">
    <source>
        <dbReference type="ARBA" id="ARBA00005642"/>
    </source>
</evidence>
<dbReference type="GO" id="GO:1990481">
    <property type="term" value="P:mRNA pseudouridine synthesis"/>
    <property type="evidence" value="ECO:0007669"/>
    <property type="project" value="TreeGrafter"/>
</dbReference>
<dbReference type="EC" id="5.4.99.25" evidence="5"/>
<evidence type="ECO:0000256" key="1">
    <source>
        <dbReference type="ARBA" id="ARBA00000385"/>
    </source>
</evidence>
<dbReference type="InterPro" id="IPR014780">
    <property type="entry name" value="tRNA_psdUridine_synth_TruB"/>
</dbReference>
<dbReference type="Gene3D" id="2.30.130.10">
    <property type="entry name" value="PUA domain"/>
    <property type="match status" value="1"/>
</dbReference>
<evidence type="ECO:0000256" key="3">
    <source>
        <dbReference type="ARBA" id="ARBA00022694"/>
    </source>
</evidence>
<accession>A0A2W5B1E8</accession>
<evidence type="ECO:0000259" key="9">
    <source>
        <dbReference type="Pfam" id="PF16198"/>
    </source>
</evidence>
<dbReference type="Pfam" id="PF16198">
    <property type="entry name" value="TruB_C_2"/>
    <property type="match status" value="1"/>
</dbReference>
<dbReference type="InterPro" id="IPR002501">
    <property type="entry name" value="PsdUridine_synth_N"/>
</dbReference>
<feature type="domain" description="Pseudouridine synthase II N-terminal" evidence="7">
    <location>
        <begin position="56"/>
        <end position="219"/>
    </location>
</feature>
<feature type="active site" description="Nucleophile" evidence="5">
    <location>
        <position position="71"/>
    </location>
</feature>
<keyword evidence="3 5" id="KW-0819">tRNA processing</keyword>
<evidence type="ECO:0000259" key="7">
    <source>
        <dbReference type="Pfam" id="PF01509"/>
    </source>
</evidence>
<keyword evidence="4 5" id="KW-0413">Isomerase</keyword>
<dbReference type="NCBIfam" id="TIGR00431">
    <property type="entry name" value="TruB"/>
    <property type="match status" value="1"/>
</dbReference>
<dbReference type="GO" id="GO:0031119">
    <property type="term" value="P:tRNA pseudouridine synthesis"/>
    <property type="evidence" value="ECO:0007669"/>
    <property type="project" value="UniProtKB-UniRule"/>
</dbReference>
<reference evidence="10 11" key="1">
    <citation type="submission" date="2017-11" db="EMBL/GenBank/DDBJ databases">
        <title>Infants hospitalized years apart are colonized by the same room-sourced microbial strains.</title>
        <authorList>
            <person name="Brooks B."/>
            <person name="Olm M.R."/>
            <person name="Firek B.A."/>
            <person name="Baker R."/>
            <person name="Thomas B.C."/>
            <person name="Morowitz M.J."/>
            <person name="Banfield J.F."/>
        </authorList>
    </citation>
    <scope>NUCLEOTIDE SEQUENCE [LARGE SCALE GENOMIC DNA]</scope>
    <source>
        <strain evidence="10">S2_012_000_R3_87</strain>
    </source>
</reference>
<dbReference type="Gene3D" id="3.30.2350.10">
    <property type="entry name" value="Pseudouridine synthase"/>
    <property type="match status" value="1"/>
</dbReference>
<dbReference type="HAMAP" id="MF_01080">
    <property type="entry name" value="TruB_bact"/>
    <property type="match status" value="1"/>
</dbReference>
<dbReference type="PANTHER" id="PTHR13767:SF2">
    <property type="entry name" value="PSEUDOURIDYLATE SYNTHASE TRUB1"/>
    <property type="match status" value="1"/>
</dbReference>
<dbReference type="GO" id="GO:0003723">
    <property type="term" value="F:RNA binding"/>
    <property type="evidence" value="ECO:0007669"/>
    <property type="project" value="InterPro"/>
</dbReference>
<dbReference type="CDD" id="cd02573">
    <property type="entry name" value="PseudoU_synth_EcTruB"/>
    <property type="match status" value="1"/>
</dbReference>
<evidence type="ECO:0000259" key="8">
    <source>
        <dbReference type="Pfam" id="PF09142"/>
    </source>
</evidence>
<organism evidence="10 11">
    <name type="scientific">Corynebacterium urealyticum</name>
    <dbReference type="NCBI Taxonomy" id="43771"/>
    <lineage>
        <taxon>Bacteria</taxon>
        <taxon>Bacillati</taxon>
        <taxon>Actinomycetota</taxon>
        <taxon>Actinomycetes</taxon>
        <taxon>Mycobacteriales</taxon>
        <taxon>Corynebacteriaceae</taxon>
        <taxon>Corynebacterium</taxon>
    </lineage>
</organism>
<feature type="domain" description="tRNA pseudouridylate synthase B C-terminal" evidence="9">
    <location>
        <begin position="220"/>
        <end position="260"/>
    </location>
</feature>
<proteinExistence type="inferred from homology"/>
<dbReference type="Pfam" id="PF09142">
    <property type="entry name" value="TruB_C"/>
    <property type="match status" value="1"/>
</dbReference>
<comment type="function">
    <text evidence="5">Responsible for synthesis of pseudouridine from uracil-55 in the psi GC loop of transfer RNAs.</text>
</comment>
<dbReference type="PANTHER" id="PTHR13767">
    <property type="entry name" value="TRNA-PSEUDOURIDINE SYNTHASE"/>
    <property type="match status" value="1"/>
</dbReference>
<dbReference type="InterPro" id="IPR032819">
    <property type="entry name" value="TruB_C"/>
</dbReference>
<feature type="domain" description="tRNA pseudouridine synthase II TruB subfamily 2 C-terminal" evidence="8">
    <location>
        <begin position="276"/>
        <end position="331"/>
    </location>
</feature>
<dbReference type="InterPro" id="IPR015225">
    <property type="entry name" value="tRNA_psdUridine_synth_fam2_C"/>
</dbReference>
<dbReference type="EMBL" id="QFNY01000119">
    <property type="protein sequence ID" value="PZP00625.1"/>
    <property type="molecule type" value="Genomic_DNA"/>
</dbReference>
<dbReference type="InterPro" id="IPR036974">
    <property type="entry name" value="PUA_sf"/>
</dbReference>
<gene>
    <name evidence="5" type="primary">truB</name>
    <name evidence="10" type="ORF">DI609_05970</name>
</gene>
<dbReference type="Pfam" id="PF01509">
    <property type="entry name" value="TruB_N"/>
    <property type="match status" value="1"/>
</dbReference>
<protein>
    <recommendedName>
        <fullName evidence="5">tRNA pseudouridine synthase B</fullName>
        <ecNumber evidence="5">5.4.99.25</ecNumber>
    </recommendedName>
    <alternativeName>
        <fullName evidence="5">tRNA pseudouridine(55) synthase</fullName>
        <shortName evidence="5">Psi55 synthase</shortName>
    </alternativeName>
    <alternativeName>
        <fullName evidence="5">tRNA pseudouridylate synthase</fullName>
    </alternativeName>
    <alternativeName>
        <fullName evidence="5">tRNA-uridine isomerase</fullName>
    </alternativeName>
</protein>
<dbReference type="SUPFAM" id="SSF88697">
    <property type="entry name" value="PUA domain-like"/>
    <property type="match status" value="1"/>
</dbReference>
<comment type="similarity">
    <text evidence="2 5">Belongs to the pseudouridine synthase TruB family. Type 1 subfamily.</text>
</comment>
<evidence type="ECO:0000256" key="5">
    <source>
        <dbReference type="HAMAP-Rule" id="MF_01080"/>
    </source>
</evidence>
<dbReference type="InterPro" id="IPR020103">
    <property type="entry name" value="PsdUridine_synth_cat_dom_sf"/>
</dbReference>
<comment type="catalytic activity">
    <reaction evidence="1 5">
        <text>uridine(55) in tRNA = pseudouridine(55) in tRNA</text>
        <dbReference type="Rhea" id="RHEA:42532"/>
        <dbReference type="Rhea" id="RHEA-COMP:10101"/>
        <dbReference type="Rhea" id="RHEA-COMP:10102"/>
        <dbReference type="ChEBI" id="CHEBI:65314"/>
        <dbReference type="ChEBI" id="CHEBI:65315"/>
        <dbReference type="EC" id="5.4.99.25"/>
    </reaction>
</comment>
<dbReference type="SUPFAM" id="SSF55120">
    <property type="entry name" value="Pseudouridine synthase"/>
    <property type="match status" value="1"/>
</dbReference>
<dbReference type="InterPro" id="IPR015947">
    <property type="entry name" value="PUA-like_sf"/>
</dbReference>
<evidence type="ECO:0000313" key="11">
    <source>
        <dbReference type="Proteomes" id="UP000249451"/>
    </source>
</evidence>